<keyword evidence="10" id="KW-1133">Transmembrane helix</keyword>
<evidence type="ECO:0000256" key="3">
    <source>
        <dbReference type="ARBA" id="ARBA00010600"/>
    </source>
</evidence>
<evidence type="ECO:0000256" key="10">
    <source>
        <dbReference type="ARBA" id="ARBA00022989"/>
    </source>
</evidence>
<sequence length="126" mass="14465">MERRVALAQVEAERCLKEAALAKKRKRKGKEEIIVADDLKLETRCSAPQISKEHIFISILRRQIEGKMTVAAIVSWFPISILVNRIVPEQYMDEIFHIPHVKQYCKGNFGSWDPMITTPPGLYVSN</sequence>
<dbReference type="AlphaFoldDB" id="A0AAD7LKL9"/>
<name>A0AAD7LKL9_QUISA</name>
<evidence type="ECO:0000256" key="6">
    <source>
        <dbReference type="ARBA" id="ARBA00022676"/>
    </source>
</evidence>
<keyword evidence="8" id="KW-0812">Transmembrane</keyword>
<comment type="similarity">
    <text evidence="3">Belongs to the ALG10 glucosyltransferase family.</text>
</comment>
<keyword evidence="6" id="KW-0328">Glycosyltransferase</keyword>
<evidence type="ECO:0000313" key="14">
    <source>
        <dbReference type="EMBL" id="KAJ7959612.1"/>
    </source>
</evidence>
<comment type="subcellular location">
    <subcellularLocation>
        <location evidence="1">Endoplasmic reticulum membrane</location>
        <topology evidence="1">Multi-pass membrane protein</topology>
    </subcellularLocation>
</comment>
<dbReference type="GO" id="GO:0106073">
    <property type="term" value="F:dolichyl pyrophosphate Glc2Man9GlcNAc2 alpha-1,2-glucosyltransferase activity"/>
    <property type="evidence" value="ECO:0007669"/>
    <property type="project" value="UniProtKB-EC"/>
</dbReference>
<keyword evidence="9" id="KW-0256">Endoplasmic reticulum</keyword>
<evidence type="ECO:0000256" key="9">
    <source>
        <dbReference type="ARBA" id="ARBA00022824"/>
    </source>
</evidence>
<protein>
    <recommendedName>
        <fullName evidence="5">Dol-P-Glc:Glc(2)Man(9)GlcNAc(2)-PP-Dol alpha-1,2-glucosyltransferase</fullName>
        <ecNumber evidence="4">2.4.1.256</ecNumber>
    </recommendedName>
</protein>
<evidence type="ECO:0000256" key="4">
    <source>
        <dbReference type="ARBA" id="ARBA00011967"/>
    </source>
</evidence>
<evidence type="ECO:0000256" key="7">
    <source>
        <dbReference type="ARBA" id="ARBA00022679"/>
    </source>
</evidence>
<reference evidence="14" key="1">
    <citation type="journal article" date="2023" name="Science">
        <title>Elucidation of the pathway for biosynthesis of saponin adjuvants from the soapbark tree.</title>
        <authorList>
            <person name="Reed J."/>
            <person name="Orme A."/>
            <person name="El-Demerdash A."/>
            <person name="Owen C."/>
            <person name="Martin L.B.B."/>
            <person name="Misra R.C."/>
            <person name="Kikuchi S."/>
            <person name="Rejzek M."/>
            <person name="Martin A.C."/>
            <person name="Harkess A."/>
            <person name="Leebens-Mack J."/>
            <person name="Louveau T."/>
            <person name="Stephenson M.J."/>
            <person name="Osbourn A."/>
        </authorList>
    </citation>
    <scope>NUCLEOTIDE SEQUENCE</scope>
    <source>
        <strain evidence="14">S10</strain>
    </source>
</reference>
<keyword evidence="7" id="KW-0808">Transferase</keyword>
<evidence type="ECO:0000256" key="11">
    <source>
        <dbReference type="ARBA" id="ARBA00023136"/>
    </source>
</evidence>
<dbReference type="Proteomes" id="UP001163823">
    <property type="component" value="Chromosome 8"/>
</dbReference>
<dbReference type="EC" id="2.4.1.256" evidence="4"/>
<comment type="catalytic activity">
    <reaction evidence="13">
        <text>an alpha-D-Glc-(1-&gt;3)-alpha-D-Glc-(1-&gt;3)-alpha-D-Man-(1-&gt;2)-alpha-D-Man-(1-&gt;2)-alpha-D-Man-(1-&gt;3)-[alpha-D-Man-(1-&gt;2)-alpha-D-Man-(1-&gt;3)-[alpha-D-Man-(1-&gt;2)-alpha-D-Man-(1-&gt;6)]-alpha-D-Man-(1-&gt;6)]-beta-D-Man-(1-&gt;4)-beta-D-GlcNAc-(1-&gt;4)-alpha-D-GlcNAc-diphospho-di-trans,poly-cis-dolichol + a di-trans,poly-cis-dolichyl beta-D-glucosyl phosphate = a alpha-D-Glc-(1-&gt;2)-alpha-D-Glc-(1-&gt;3)-alpha-D-Glc-(1-&gt;3)-alpha-D-Man-(1-&gt;2)-alpha-D-Man-(1-&gt;2)-alpha-D-Man-(1-&gt;3)-[alpha-D-Man-(1-&gt;2)-alpha-D-Man-(1-&gt;3)-[alpha-D-Man-(1-&gt;2)-alpha-D-Man-(1-&gt;6)]-alpha-D-Man-(1-&gt;6)]-beta-D-Man-(1-&gt;4)-beta-D-GlcNAc-(1-&gt;4)-alpha-D-GlcNAc-diphospho-di-trans,poly-cis-dolichol + a di-trans,poly-cis-dolichyl phosphate + H(+)</text>
        <dbReference type="Rhea" id="RHEA:29543"/>
        <dbReference type="Rhea" id="RHEA-COMP:19498"/>
        <dbReference type="Rhea" id="RHEA-COMP:19502"/>
        <dbReference type="Rhea" id="RHEA-COMP:19512"/>
        <dbReference type="Rhea" id="RHEA-COMP:19522"/>
        <dbReference type="ChEBI" id="CHEBI:15378"/>
        <dbReference type="ChEBI" id="CHEBI:57525"/>
        <dbReference type="ChEBI" id="CHEBI:57683"/>
        <dbReference type="ChEBI" id="CHEBI:132522"/>
        <dbReference type="ChEBI" id="CHEBI:132523"/>
        <dbReference type="EC" id="2.4.1.256"/>
    </reaction>
    <physiologicalReaction direction="left-to-right" evidence="13">
        <dbReference type="Rhea" id="RHEA:29544"/>
    </physiologicalReaction>
</comment>
<dbReference type="GO" id="GO:0006488">
    <property type="term" value="P:dolichol-linked oligosaccharide biosynthetic process"/>
    <property type="evidence" value="ECO:0007669"/>
    <property type="project" value="InterPro"/>
</dbReference>
<dbReference type="GO" id="GO:0005789">
    <property type="term" value="C:endoplasmic reticulum membrane"/>
    <property type="evidence" value="ECO:0007669"/>
    <property type="project" value="UniProtKB-SubCell"/>
</dbReference>
<dbReference type="EMBL" id="JARAOO010000008">
    <property type="protein sequence ID" value="KAJ7959612.1"/>
    <property type="molecule type" value="Genomic_DNA"/>
</dbReference>
<keyword evidence="15" id="KW-1185">Reference proteome</keyword>
<evidence type="ECO:0000256" key="2">
    <source>
        <dbReference type="ARBA" id="ARBA00004922"/>
    </source>
</evidence>
<evidence type="ECO:0000256" key="12">
    <source>
        <dbReference type="ARBA" id="ARBA00044727"/>
    </source>
</evidence>
<keyword evidence="11" id="KW-0472">Membrane</keyword>
<dbReference type="Pfam" id="PF04922">
    <property type="entry name" value="DIE2_ALG10"/>
    <property type="match status" value="1"/>
</dbReference>
<accession>A0AAD7LKL9</accession>
<evidence type="ECO:0000256" key="13">
    <source>
        <dbReference type="ARBA" id="ARBA00048064"/>
    </source>
</evidence>
<comment type="function">
    <text evidence="12">Dol-P-Glc:Glc(2)Man(9)GlcNAc(2)-PP-Dol alpha-1,2-glucosyltransferase that operates in the biosynthetic pathway of dolichol-linked oligosaccharides, the glycan precursors employed in protein asparagine (N)-glycosylation. The assembly of dolichol-linked oligosaccharides begins on the cytosolic side of the endoplasmic reticulum membrane and finishes in its lumen. The sequential addition of sugars to dolichol pyrophosphate produces dolichol-linked oligosaccharides containing fourteen sugars, including two GlcNAcs, nine mannoses and three glucoses. Once assembled, the oligosaccharide is transferred from the lipid to nascent proteins by oligosaccharyltransferases. In the lumen of the endoplasmic reticulum, adds the third and last glucose residue from dolichyl phosphate glucose (Dol-P-Glc) onto the lipid-linked oligosaccharide intermediate Glc(2)Man(9)GlcNAc(2)-PP-Dol to produce Glc(3)Man(9)GlcNAc(2)-PP-Dol.</text>
</comment>
<dbReference type="KEGG" id="qsa:O6P43_020167"/>
<gene>
    <name evidence="14" type="ORF">O6P43_020167</name>
</gene>
<proteinExistence type="inferred from homology"/>
<dbReference type="PANTHER" id="PTHR12989">
    <property type="entry name" value="ALPHA-1,2-GLUCOSYLTRANSFERASE ALG10"/>
    <property type="match status" value="1"/>
</dbReference>
<evidence type="ECO:0000256" key="1">
    <source>
        <dbReference type="ARBA" id="ARBA00004477"/>
    </source>
</evidence>
<organism evidence="14 15">
    <name type="scientific">Quillaja saponaria</name>
    <name type="common">Soap bark tree</name>
    <dbReference type="NCBI Taxonomy" id="32244"/>
    <lineage>
        <taxon>Eukaryota</taxon>
        <taxon>Viridiplantae</taxon>
        <taxon>Streptophyta</taxon>
        <taxon>Embryophyta</taxon>
        <taxon>Tracheophyta</taxon>
        <taxon>Spermatophyta</taxon>
        <taxon>Magnoliopsida</taxon>
        <taxon>eudicotyledons</taxon>
        <taxon>Gunneridae</taxon>
        <taxon>Pentapetalae</taxon>
        <taxon>rosids</taxon>
        <taxon>fabids</taxon>
        <taxon>Fabales</taxon>
        <taxon>Quillajaceae</taxon>
        <taxon>Quillaja</taxon>
    </lineage>
</organism>
<evidence type="ECO:0000256" key="8">
    <source>
        <dbReference type="ARBA" id="ARBA00022692"/>
    </source>
</evidence>
<comment type="pathway">
    <text evidence="2">Protein modification; protein glycosylation.</text>
</comment>
<evidence type="ECO:0000256" key="5">
    <source>
        <dbReference type="ARBA" id="ARBA00018512"/>
    </source>
</evidence>
<dbReference type="PANTHER" id="PTHR12989:SF10">
    <property type="entry name" value="DOL-P-GLC:GLC(2)MAN(9)GLCNAC(2)-PP-DOL ALPHA-1,2-GLUCOSYLTRANSFERASE-RELATED"/>
    <property type="match status" value="1"/>
</dbReference>
<evidence type="ECO:0000313" key="15">
    <source>
        <dbReference type="Proteomes" id="UP001163823"/>
    </source>
</evidence>
<dbReference type="InterPro" id="IPR016900">
    <property type="entry name" value="Alg10"/>
</dbReference>
<comment type="caution">
    <text evidence="14">The sequence shown here is derived from an EMBL/GenBank/DDBJ whole genome shotgun (WGS) entry which is preliminary data.</text>
</comment>